<dbReference type="EMBL" id="MG198784">
    <property type="protein sequence ID" value="ATW59074.1"/>
    <property type="molecule type" value="Genomic_DNA"/>
</dbReference>
<feature type="compositionally biased region" description="Basic and acidic residues" evidence="1">
    <location>
        <begin position="1"/>
        <end position="13"/>
    </location>
</feature>
<dbReference type="Proteomes" id="UP000241392">
    <property type="component" value="Segment"/>
</dbReference>
<accession>A0A2H4PA29</accession>
<name>A0A2H4PA29_9CAUD</name>
<sequence>MSTENNEPRRYAEDVDLDAQFPGSSLRAPEPEYDTPEPVASEPADVDPEFLEWKREREQAAKRGPVIPENAPRPQDHKPKASEEPEDDYPAAVVDEATGILMVTIHHDGLDLSIPADPEDWPIMATRAFEQGKIITAIENLLSTREFAKLAAKNYRNKEFGKLYERLAKAGGFDNSGN</sequence>
<keyword evidence="3" id="KW-1185">Reference proteome</keyword>
<feature type="compositionally biased region" description="Basic and acidic residues" evidence="1">
    <location>
        <begin position="74"/>
        <end position="83"/>
    </location>
</feature>
<dbReference type="OrthoDB" id="19361at10239"/>
<evidence type="ECO:0000313" key="3">
    <source>
        <dbReference type="Proteomes" id="UP000241392"/>
    </source>
</evidence>
<feature type="compositionally biased region" description="Basic and acidic residues" evidence="1">
    <location>
        <begin position="51"/>
        <end position="61"/>
    </location>
</feature>
<feature type="region of interest" description="Disordered" evidence="1">
    <location>
        <begin position="1"/>
        <end position="88"/>
    </location>
</feature>
<gene>
    <name evidence="2" type="ORF">PHIRE_GUSTAV_14</name>
</gene>
<reference evidence="3" key="1">
    <citation type="submission" date="2017-10" db="EMBL/GenBank/DDBJ databases">
        <authorList>
            <person name="Banno H."/>
            <person name="Chua N.-H."/>
        </authorList>
    </citation>
    <scope>NUCLEOTIDE SEQUENCE [LARGE SCALE GENOMIC DNA]</scope>
</reference>
<organism evidence="2 3">
    <name type="scientific">Gordonia phage Gustav</name>
    <dbReference type="NCBI Taxonomy" id="2047872"/>
    <lineage>
        <taxon>Viruses</taxon>
        <taxon>Duplodnaviria</taxon>
        <taxon>Heunggongvirae</taxon>
        <taxon>Uroviricota</taxon>
        <taxon>Caudoviricetes</taxon>
        <taxon>Gustavvirus</taxon>
        <taxon>Gustavvirus gustav</taxon>
    </lineage>
</organism>
<evidence type="ECO:0000256" key="1">
    <source>
        <dbReference type="SAM" id="MobiDB-lite"/>
    </source>
</evidence>
<proteinExistence type="predicted"/>
<evidence type="ECO:0000313" key="2">
    <source>
        <dbReference type="EMBL" id="ATW59074.1"/>
    </source>
</evidence>
<protein>
    <submittedName>
        <fullName evidence="2">Tail assembly chaperone</fullName>
    </submittedName>
</protein>